<comment type="similarity">
    <text evidence="5">Belongs to the SAT4 family.</text>
</comment>
<reference evidence="8" key="1">
    <citation type="submission" date="2022-10" db="EMBL/GenBank/DDBJ databases">
        <title>Tapping the CABI collections for fungal endophytes: first genome assemblies for Collariella, Neodidymelliopsis, Ascochyta clinopodiicola, Didymella pomorum, Didymosphaeria variabile, Neocosmospora piperis and Neocucurbitaria cava.</title>
        <authorList>
            <person name="Hill R."/>
        </authorList>
    </citation>
    <scope>NUCLEOTIDE SEQUENCE</scope>
    <source>
        <strain evidence="8">IMI 356814</strain>
    </source>
</reference>
<feature type="transmembrane region" description="Helical" evidence="6">
    <location>
        <begin position="193"/>
        <end position="211"/>
    </location>
</feature>
<keyword evidence="9" id="KW-1185">Reference proteome</keyword>
<keyword evidence="2 6" id="KW-0812">Transmembrane</keyword>
<name>A0A9W8YFW4_9PLEO</name>
<dbReference type="EMBL" id="JAPEUY010000001">
    <property type="protein sequence ID" value="KAJ4377189.1"/>
    <property type="molecule type" value="Genomic_DNA"/>
</dbReference>
<feature type="transmembrane region" description="Helical" evidence="6">
    <location>
        <begin position="161"/>
        <end position="181"/>
    </location>
</feature>
<dbReference type="GO" id="GO:0016020">
    <property type="term" value="C:membrane"/>
    <property type="evidence" value="ECO:0007669"/>
    <property type="project" value="UniProtKB-SubCell"/>
</dbReference>
<dbReference type="Pfam" id="PF20684">
    <property type="entry name" value="Fung_rhodopsin"/>
    <property type="match status" value="1"/>
</dbReference>
<dbReference type="Proteomes" id="UP001140560">
    <property type="component" value="Unassembled WGS sequence"/>
</dbReference>
<evidence type="ECO:0000256" key="1">
    <source>
        <dbReference type="ARBA" id="ARBA00004141"/>
    </source>
</evidence>
<proteinExistence type="inferred from homology"/>
<evidence type="ECO:0000259" key="7">
    <source>
        <dbReference type="Pfam" id="PF20684"/>
    </source>
</evidence>
<feature type="transmembrane region" description="Helical" evidence="6">
    <location>
        <begin position="12"/>
        <end position="33"/>
    </location>
</feature>
<comment type="subcellular location">
    <subcellularLocation>
        <location evidence="1">Membrane</location>
        <topology evidence="1">Multi-pass membrane protein</topology>
    </subcellularLocation>
</comment>
<keyword evidence="4 6" id="KW-0472">Membrane</keyword>
<evidence type="ECO:0000256" key="5">
    <source>
        <dbReference type="ARBA" id="ARBA00038359"/>
    </source>
</evidence>
<keyword evidence="3 6" id="KW-1133">Transmembrane helix</keyword>
<evidence type="ECO:0000256" key="3">
    <source>
        <dbReference type="ARBA" id="ARBA00022989"/>
    </source>
</evidence>
<organism evidence="8 9">
    <name type="scientific">Neocucurbitaria cava</name>
    <dbReference type="NCBI Taxonomy" id="798079"/>
    <lineage>
        <taxon>Eukaryota</taxon>
        <taxon>Fungi</taxon>
        <taxon>Dikarya</taxon>
        <taxon>Ascomycota</taxon>
        <taxon>Pezizomycotina</taxon>
        <taxon>Dothideomycetes</taxon>
        <taxon>Pleosporomycetidae</taxon>
        <taxon>Pleosporales</taxon>
        <taxon>Pleosporineae</taxon>
        <taxon>Cucurbitariaceae</taxon>
        <taxon>Neocucurbitaria</taxon>
    </lineage>
</organism>
<comment type="caution">
    <text evidence="8">The sequence shown here is derived from an EMBL/GenBank/DDBJ whole genome shotgun (WGS) entry which is preliminary data.</text>
</comment>
<feature type="transmembrane region" description="Helical" evidence="6">
    <location>
        <begin position="94"/>
        <end position="121"/>
    </location>
</feature>
<dbReference type="PANTHER" id="PTHR33048:SF146">
    <property type="entry name" value="INTEGRAL MEMBRANE PROTEIN"/>
    <property type="match status" value="1"/>
</dbReference>
<feature type="transmembrane region" description="Helical" evidence="6">
    <location>
        <begin position="48"/>
        <end position="74"/>
    </location>
</feature>
<dbReference type="OrthoDB" id="2988756at2759"/>
<evidence type="ECO:0000256" key="2">
    <source>
        <dbReference type="ARBA" id="ARBA00022692"/>
    </source>
</evidence>
<evidence type="ECO:0000313" key="8">
    <source>
        <dbReference type="EMBL" id="KAJ4377189.1"/>
    </source>
</evidence>
<dbReference type="InterPro" id="IPR049326">
    <property type="entry name" value="Rhodopsin_dom_fungi"/>
</dbReference>
<evidence type="ECO:0000256" key="6">
    <source>
        <dbReference type="SAM" id="Phobius"/>
    </source>
</evidence>
<gene>
    <name evidence="8" type="ORF">N0V83_000012</name>
</gene>
<protein>
    <recommendedName>
        <fullName evidence="7">Rhodopsin domain-containing protein</fullName>
    </recommendedName>
</protein>
<dbReference type="InterPro" id="IPR052337">
    <property type="entry name" value="SAT4-like"/>
</dbReference>
<sequence>MSSRQNYITEDHLLNTTYGMLTLATIFVIARIVTTQLVRPKRWILQDAIIYLAFILYIVMAVLYILVTPILFRLTAVGEKRLKPYPTLQDEHKFMVRIFFVNSMMLWFILWTIKLSFLVLYKKLMEGLRDVYLKLWWAVTWFTPGACQTPRDVRFQIASLYYTYAVDVLTDIMIMALPMRLIWNLQMPRTQKFGVIALFAIGTILITIATLRVVQIGSKAQSSSQPSASWLALWGIIECSIAIVIGCCPSFVSLIRNRVSPGVSYNTQGFVRQREQGAQTDSNSPDSVKLKSVHTSVTKSNASNSDLGFIEADGSQFQLVNGGRDLVEDIVVERPEGRKKIRIRRGSCRMRR</sequence>
<accession>A0A9W8YFW4</accession>
<evidence type="ECO:0000313" key="9">
    <source>
        <dbReference type="Proteomes" id="UP001140560"/>
    </source>
</evidence>
<dbReference type="AlphaFoldDB" id="A0A9W8YFW4"/>
<evidence type="ECO:0000256" key="4">
    <source>
        <dbReference type="ARBA" id="ARBA00023136"/>
    </source>
</evidence>
<dbReference type="PANTHER" id="PTHR33048">
    <property type="entry name" value="PTH11-LIKE INTEGRAL MEMBRANE PROTEIN (AFU_ORTHOLOGUE AFUA_5G11245)"/>
    <property type="match status" value="1"/>
</dbReference>
<feature type="transmembrane region" description="Helical" evidence="6">
    <location>
        <begin position="231"/>
        <end position="255"/>
    </location>
</feature>
<feature type="domain" description="Rhodopsin" evidence="7">
    <location>
        <begin position="159"/>
        <end position="256"/>
    </location>
</feature>